<dbReference type="Proteomes" id="UP001498398">
    <property type="component" value="Unassembled WGS sequence"/>
</dbReference>
<organism evidence="2 3">
    <name type="scientific">Marasmiellus scandens</name>
    <dbReference type="NCBI Taxonomy" id="2682957"/>
    <lineage>
        <taxon>Eukaryota</taxon>
        <taxon>Fungi</taxon>
        <taxon>Dikarya</taxon>
        <taxon>Basidiomycota</taxon>
        <taxon>Agaricomycotina</taxon>
        <taxon>Agaricomycetes</taxon>
        <taxon>Agaricomycetidae</taxon>
        <taxon>Agaricales</taxon>
        <taxon>Marasmiineae</taxon>
        <taxon>Omphalotaceae</taxon>
        <taxon>Marasmiellus</taxon>
    </lineage>
</organism>
<protein>
    <recommendedName>
        <fullName evidence="1">F-box domain-containing protein</fullName>
    </recommendedName>
</protein>
<accession>A0ABR1K120</accession>
<dbReference type="SUPFAM" id="SSF52047">
    <property type="entry name" value="RNI-like"/>
    <property type="match status" value="1"/>
</dbReference>
<keyword evidence="3" id="KW-1185">Reference proteome</keyword>
<evidence type="ECO:0000313" key="2">
    <source>
        <dbReference type="EMBL" id="KAK7469301.1"/>
    </source>
</evidence>
<evidence type="ECO:0000259" key="1">
    <source>
        <dbReference type="Pfam" id="PF12937"/>
    </source>
</evidence>
<dbReference type="InterPro" id="IPR001810">
    <property type="entry name" value="F-box_dom"/>
</dbReference>
<name>A0ABR1K120_9AGAR</name>
<dbReference type="PANTHER" id="PTHR38926">
    <property type="entry name" value="F-BOX DOMAIN CONTAINING PROTEIN, EXPRESSED"/>
    <property type="match status" value="1"/>
</dbReference>
<evidence type="ECO:0000313" key="3">
    <source>
        <dbReference type="Proteomes" id="UP001498398"/>
    </source>
</evidence>
<comment type="caution">
    <text evidence="2">The sequence shown here is derived from an EMBL/GenBank/DDBJ whole genome shotgun (WGS) entry which is preliminary data.</text>
</comment>
<dbReference type="PANTHER" id="PTHR38926:SF72">
    <property type="entry name" value="IM:7136021-RELATED"/>
    <property type="match status" value="1"/>
</dbReference>
<dbReference type="InterPro" id="IPR032675">
    <property type="entry name" value="LRR_dom_sf"/>
</dbReference>
<dbReference type="Gene3D" id="1.20.1280.50">
    <property type="match status" value="1"/>
</dbReference>
<dbReference type="EMBL" id="JBANRG010000003">
    <property type="protein sequence ID" value="KAK7469301.1"/>
    <property type="molecule type" value="Genomic_DNA"/>
</dbReference>
<reference evidence="2 3" key="1">
    <citation type="submission" date="2024-01" db="EMBL/GenBank/DDBJ databases">
        <title>A draft genome for the cacao thread blight pathogen Marasmiellus scandens.</title>
        <authorList>
            <person name="Baruah I.K."/>
            <person name="Leung J."/>
            <person name="Bukari Y."/>
            <person name="Amoako-Attah I."/>
            <person name="Meinhardt L.W."/>
            <person name="Bailey B.A."/>
            <person name="Cohen S.P."/>
        </authorList>
    </citation>
    <scope>NUCLEOTIDE SEQUENCE [LARGE SCALE GENOMIC DNA]</scope>
    <source>
        <strain evidence="2 3">GH-19</strain>
    </source>
</reference>
<proteinExistence type="predicted"/>
<gene>
    <name evidence="2" type="ORF">VKT23_003785</name>
</gene>
<dbReference type="Gene3D" id="3.80.10.10">
    <property type="entry name" value="Ribonuclease Inhibitor"/>
    <property type="match status" value="1"/>
</dbReference>
<dbReference type="Pfam" id="PF12937">
    <property type="entry name" value="F-box-like"/>
    <property type="match status" value="1"/>
</dbReference>
<feature type="domain" description="F-box" evidence="1">
    <location>
        <begin position="88"/>
        <end position="139"/>
    </location>
</feature>
<sequence length="565" mass="64172">MSVYHYRISPSAYSHHKASHSKDRQVWSAHVPLIAEENSFRRHANAVSIPRLREAIHSLDCKMASLMSQRHELEYHLEQAVRLQSPVHRLPSELLASIFITGVLEMGDDNPVMVSTLMLVCRHWAEIALDTPILWSKISVSPHDSLEKARRKLSRSKSSPLDITINFGPCIEYTNSVTEQVIHAMDMIRPALWRTRSFSLSVPYRPQANAALSRCQEEVPLLESLTIQIHHSMPDDRYSSPILPLFKGQTPRLRSVSLTCFNFGWDSRLVSSLRVLKLEGYYNGFAPSSSTIIGILRQCPELEELALRNMSDVDSDPCFGMHPEDFEVPTGKPVRLAKLTKVSFYCSGFAFTRQIMSQITFPNLESLEMSYLENITPILQLLYTQALTRLPLQYLRIDYCFFNEPKFVNLLRRLTSLTKLELVDIEDASSSLLKSLSSSQPWICPKLHSVSLEGCTSFDWDSLRSFVDSRLPANSYPHYSDAQAFRSAQVASVSASSSASNAGRLRQHRSLQQYKSHSMAILGSRRLRSIDVTRCSQISKEMVQWLRMYVSDVRCEPAKGIRGVL</sequence>